<feature type="region of interest" description="Disordered" evidence="8">
    <location>
        <begin position="145"/>
        <end position="164"/>
    </location>
</feature>
<dbReference type="PROSITE" id="PS50157">
    <property type="entry name" value="ZINC_FINGER_C2H2_2"/>
    <property type="match status" value="2"/>
</dbReference>
<dbReference type="EMBL" id="JBFOLJ010000005">
    <property type="protein sequence ID" value="KAL2537299.1"/>
    <property type="molecule type" value="Genomic_DNA"/>
</dbReference>
<dbReference type="PANTHER" id="PTHR45988:SF90">
    <property type="entry name" value="ZINC FINGER PROTEIN ZAT10-LIKE"/>
    <property type="match status" value="1"/>
</dbReference>
<keyword evidence="5" id="KW-0805">Transcription regulation</keyword>
<reference evidence="11" key="1">
    <citation type="submission" date="2024-07" db="EMBL/GenBank/DDBJ databases">
        <title>Two chromosome-level genome assemblies of Korean endemic species Abeliophyllum distichum and Forsythia ovata (Oleaceae).</title>
        <authorList>
            <person name="Jang H."/>
        </authorList>
    </citation>
    <scope>NUCLEOTIDE SEQUENCE [LARGE SCALE GENOMIC DNA]</scope>
</reference>
<feature type="region of interest" description="Disordered" evidence="8">
    <location>
        <begin position="265"/>
        <end position="290"/>
    </location>
</feature>
<dbReference type="PANTHER" id="PTHR45988">
    <property type="entry name" value="C2H2 TYPE ZINC FINGER TRANSCRIPTION FACTOR FAMILY-RELATED"/>
    <property type="match status" value="1"/>
</dbReference>
<evidence type="ECO:0000256" key="7">
    <source>
        <dbReference type="PROSITE-ProRule" id="PRU00042"/>
    </source>
</evidence>
<dbReference type="InterPro" id="IPR013087">
    <property type="entry name" value="Znf_C2H2_type"/>
</dbReference>
<evidence type="ECO:0000256" key="4">
    <source>
        <dbReference type="ARBA" id="ARBA00022833"/>
    </source>
</evidence>
<evidence type="ECO:0000259" key="9">
    <source>
        <dbReference type="PROSITE" id="PS50157"/>
    </source>
</evidence>
<evidence type="ECO:0000313" key="10">
    <source>
        <dbReference type="EMBL" id="KAL2537299.1"/>
    </source>
</evidence>
<evidence type="ECO:0000256" key="8">
    <source>
        <dbReference type="SAM" id="MobiDB-lite"/>
    </source>
</evidence>
<feature type="domain" description="C2H2-type" evidence="9">
    <location>
        <begin position="115"/>
        <end position="142"/>
    </location>
</feature>
<dbReference type="InterPro" id="IPR044653">
    <property type="entry name" value="AZF1/2/3-like"/>
</dbReference>
<comment type="caution">
    <text evidence="10">The sequence shown here is derived from an EMBL/GenBank/DDBJ whole genome shotgun (WGS) entry which is preliminary data.</text>
</comment>
<sequence length="290" mass="30346">MALEALNSPAAAPAPGIRYEDVDRNIDSWTKRKRSKRARSETPPTDEEYLALCLIMLARSGGNGGGGTSTNHSVNTTSPSPTTTNANLTTAIEDNKKQTETSTTSPPTPTQNQSYNCSVCNKAFTSYQALGGHKASHRKNSIITATASDDGNPSTSTSTTAAAGSTVSNVSALNPRGRLHECSVCHKSFPTGQALGGHKRRHYEGTIGGNGGISKSGVTSSDGGVASHSASHAPRDFDLNLPATPEFQLALTVDCKKTSQLFGDQEVESPIIPSKKPQMLLDSGDIAESS</sequence>
<dbReference type="Proteomes" id="UP001604277">
    <property type="component" value="Unassembled WGS sequence"/>
</dbReference>
<keyword evidence="6" id="KW-0804">Transcription</keyword>
<dbReference type="SUPFAM" id="SSF57667">
    <property type="entry name" value="beta-beta-alpha zinc fingers"/>
    <property type="match status" value="1"/>
</dbReference>
<organism evidence="10 11">
    <name type="scientific">Forsythia ovata</name>
    <dbReference type="NCBI Taxonomy" id="205694"/>
    <lineage>
        <taxon>Eukaryota</taxon>
        <taxon>Viridiplantae</taxon>
        <taxon>Streptophyta</taxon>
        <taxon>Embryophyta</taxon>
        <taxon>Tracheophyta</taxon>
        <taxon>Spermatophyta</taxon>
        <taxon>Magnoliopsida</taxon>
        <taxon>eudicotyledons</taxon>
        <taxon>Gunneridae</taxon>
        <taxon>Pentapetalae</taxon>
        <taxon>asterids</taxon>
        <taxon>lamiids</taxon>
        <taxon>Lamiales</taxon>
        <taxon>Oleaceae</taxon>
        <taxon>Forsythieae</taxon>
        <taxon>Forsythia</taxon>
    </lineage>
</organism>
<proteinExistence type="predicted"/>
<keyword evidence="3 7" id="KW-0863">Zinc-finger</keyword>
<evidence type="ECO:0000256" key="3">
    <source>
        <dbReference type="ARBA" id="ARBA00022771"/>
    </source>
</evidence>
<feature type="region of interest" description="Disordered" evidence="8">
    <location>
        <begin position="1"/>
        <end position="45"/>
    </location>
</feature>
<dbReference type="InterPro" id="IPR036236">
    <property type="entry name" value="Znf_C2H2_sf"/>
</dbReference>
<feature type="compositionally biased region" description="Low complexity" evidence="8">
    <location>
        <begin position="69"/>
        <end position="90"/>
    </location>
</feature>
<keyword evidence="2" id="KW-0677">Repeat</keyword>
<dbReference type="PROSITE" id="PS00028">
    <property type="entry name" value="ZINC_FINGER_C2H2_1"/>
    <property type="match status" value="2"/>
</dbReference>
<feature type="domain" description="C2H2-type" evidence="9">
    <location>
        <begin position="180"/>
        <end position="202"/>
    </location>
</feature>
<feature type="compositionally biased region" description="Basic and acidic residues" evidence="8">
    <location>
        <begin position="18"/>
        <end position="30"/>
    </location>
</feature>
<name>A0ABD1VIW6_9LAMI</name>
<feature type="region of interest" description="Disordered" evidence="8">
    <location>
        <begin position="63"/>
        <end position="115"/>
    </location>
</feature>
<protein>
    <submittedName>
        <fullName evidence="10">Zinc finger protein ZAT10</fullName>
    </submittedName>
</protein>
<gene>
    <name evidence="10" type="ORF">Fot_18690</name>
</gene>
<keyword evidence="1" id="KW-0479">Metal-binding</keyword>
<dbReference type="GO" id="GO:0008270">
    <property type="term" value="F:zinc ion binding"/>
    <property type="evidence" value="ECO:0007669"/>
    <property type="project" value="UniProtKB-KW"/>
</dbReference>
<evidence type="ECO:0000256" key="2">
    <source>
        <dbReference type="ARBA" id="ARBA00022737"/>
    </source>
</evidence>
<dbReference type="AlphaFoldDB" id="A0ABD1VIW6"/>
<feature type="compositionally biased region" description="Low complexity" evidence="8">
    <location>
        <begin position="154"/>
        <end position="164"/>
    </location>
</feature>
<keyword evidence="11" id="KW-1185">Reference proteome</keyword>
<feature type="region of interest" description="Disordered" evidence="8">
    <location>
        <begin position="207"/>
        <end position="231"/>
    </location>
</feature>
<evidence type="ECO:0000313" key="11">
    <source>
        <dbReference type="Proteomes" id="UP001604277"/>
    </source>
</evidence>
<dbReference type="SMART" id="SM00355">
    <property type="entry name" value="ZnF_C2H2"/>
    <property type="match status" value="2"/>
</dbReference>
<evidence type="ECO:0000256" key="6">
    <source>
        <dbReference type="ARBA" id="ARBA00023163"/>
    </source>
</evidence>
<evidence type="ECO:0000256" key="1">
    <source>
        <dbReference type="ARBA" id="ARBA00022723"/>
    </source>
</evidence>
<dbReference type="Pfam" id="PF13912">
    <property type="entry name" value="zf-C2H2_6"/>
    <property type="match status" value="2"/>
</dbReference>
<dbReference type="Gene3D" id="3.30.160.60">
    <property type="entry name" value="Classic Zinc Finger"/>
    <property type="match status" value="1"/>
</dbReference>
<accession>A0ABD1VIW6</accession>
<dbReference type="GO" id="GO:0043565">
    <property type="term" value="F:sequence-specific DNA binding"/>
    <property type="evidence" value="ECO:0007669"/>
    <property type="project" value="UniProtKB-ARBA"/>
</dbReference>
<keyword evidence="4" id="KW-0862">Zinc</keyword>
<evidence type="ECO:0000256" key="5">
    <source>
        <dbReference type="ARBA" id="ARBA00023015"/>
    </source>
</evidence>
<feature type="compositionally biased region" description="Low complexity" evidence="8">
    <location>
        <begin position="100"/>
        <end position="114"/>
    </location>
</feature>